<gene>
    <name evidence="1" type="ORF">ABID26_003963</name>
</gene>
<accession>A0ABV2HVB1</accession>
<evidence type="ECO:0000313" key="2">
    <source>
        <dbReference type="Proteomes" id="UP001549036"/>
    </source>
</evidence>
<reference evidence="1 2" key="1">
    <citation type="submission" date="2024-06" db="EMBL/GenBank/DDBJ databases">
        <title>Genomic Encyclopedia of Type Strains, Phase IV (KMG-IV): sequencing the most valuable type-strain genomes for metagenomic binning, comparative biology and taxonomic classification.</title>
        <authorList>
            <person name="Goeker M."/>
        </authorList>
    </citation>
    <scope>NUCLEOTIDE SEQUENCE [LARGE SCALE GENOMIC DNA]</scope>
    <source>
        <strain evidence="1 2">DSM 29846</strain>
    </source>
</reference>
<evidence type="ECO:0000313" key="1">
    <source>
        <dbReference type="EMBL" id="MET3594555.1"/>
    </source>
</evidence>
<keyword evidence="2" id="KW-1185">Reference proteome</keyword>
<sequence length="86" mass="8839">MAEIKSNPLNVCTSDDGKASFWAIADPVTAANAARAVYGSHAATAAAHCALTAHFDGRNGDYRFWCTVFHELAGGQGQLPGSAAAS</sequence>
<proteinExistence type="predicted"/>
<dbReference type="RefSeq" id="WP_292374229.1">
    <property type="nucleotide sequence ID" value="NZ_JBEPLM010000007.1"/>
</dbReference>
<organism evidence="1 2">
    <name type="scientific">Mesorhizobium shonense</name>
    <dbReference type="NCBI Taxonomy" id="1209948"/>
    <lineage>
        <taxon>Bacteria</taxon>
        <taxon>Pseudomonadati</taxon>
        <taxon>Pseudomonadota</taxon>
        <taxon>Alphaproteobacteria</taxon>
        <taxon>Hyphomicrobiales</taxon>
        <taxon>Phyllobacteriaceae</taxon>
        <taxon>Mesorhizobium</taxon>
    </lineage>
</organism>
<comment type="caution">
    <text evidence="1">The sequence shown here is derived from an EMBL/GenBank/DDBJ whole genome shotgun (WGS) entry which is preliminary data.</text>
</comment>
<protein>
    <submittedName>
        <fullName evidence="1">Uncharacterized protein</fullName>
    </submittedName>
</protein>
<dbReference type="Proteomes" id="UP001549036">
    <property type="component" value="Unassembled WGS sequence"/>
</dbReference>
<name>A0ABV2HVB1_9HYPH</name>
<dbReference type="EMBL" id="JBEPLM010000007">
    <property type="protein sequence ID" value="MET3594555.1"/>
    <property type="molecule type" value="Genomic_DNA"/>
</dbReference>